<evidence type="ECO:0000259" key="6">
    <source>
        <dbReference type="Pfam" id="PF03755"/>
    </source>
</evidence>
<name>Q0ADJ6_NITEC</name>
<organism evidence="8 9">
    <name type="scientific">Nitrosomonas eutropha (strain DSM 101675 / C91 / Nm57)</name>
    <dbReference type="NCBI Taxonomy" id="335283"/>
    <lineage>
        <taxon>Bacteria</taxon>
        <taxon>Pseudomonadati</taxon>
        <taxon>Pseudomonadota</taxon>
        <taxon>Betaproteobacteria</taxon>
        <taxon>Nitrosomonadales</taxon>
        <taxon>Nitrosomonadaceae</taxon>
        <taxon>Nitrosomonas</taxon>
    </lineage>
</organism>
<dbReference type="KEGG" id="net:Neut_2372"/>
<dbReference type="STRING" id="335283.Neut_2372"/>
<dbReference type="PANTHER" id="PTHR30636">
    <property type="entry name" value="UPF0701 PROTEIN YICC"/>
    <property type="match status" value="1"/>
</dbReference>
<evidence type="ECO:0000313" key="9">
    <source>
        <dbReference type="Proteomes" id="UP000001966"/>
    </source>
</evidence>
<accession>Q0ADJ6</accession>
<evidence type="ECO:0008006" key="10">
    <source>
        <dbReference type="Google" id="ProtNLM"/>
    </source>
</evidence>
<dbReference type="AlphaFoldDB" id="Q0ADJ6"/>
<keyword evidence="4" id="KW-0378">Hydrolase</keyword>
<dbReference type="InterPro" id="IPR005229">
    <property type="entry name" value="YicC/YloC-like"/>
</dbReference>
<dbReference type="GO" id="GO:0016787">
    <property type="term" value="F:hydrolase activity"/>
    <property type="evidence" value="ECO:0007669"/>
    <property type="project" value="UniProtKB-KW"/>
</dbReference>
<dbReference type="Pfam" id="PF08340">
    <property type="entry name" value="YicC-like_C"/>
    <property type="match status" value="1"/>
</dbReference>
<evidence type="ECO:0000313" key="8">
    <source>
        <dbReference type="EMBL" id="ABI60586.1"/>
    </source>
</evidence>
<gene>
    <name evidence="8" type="ordered locus">Neut_2372</name>
</gene>
<evidence type="ECO:0000256" key="4">
    <source>
        <dbReference type="ARBA" id="ARBA00022801"/>
    </source>
</evidence>
<protein>
    <recommendedName>
        <fullName evidence="10">TIGR00255 family protein</fullName>
    </recommendedName>
</protein>
<evidence type="ECO:0000256" key="5">
    <source>
        <dbReference type="ARBA" id="ARBA00035648"/>
    </source>
</evidence>
<dbReference type="NCBIfam" id="TIGR00255">
    <property type="entry name" value="YicC/YloC family endoribonuclease"/>
    <property type="match status" value="1"/>
</dbReference>
<evidence type="ECO:0000256" key="2">
    <source>
        <dbReference type="ARBA" id="ARBA00022722"/>
    </source>
</evidence>
<dbReference type="eggNOG" id="COG1561">
    <property type="taxonomic scope" value="Bacteria"/>
</dbReference>
<feature type="domain" description="Endoribonuclease YicC-like C-terminal" evidence="7">
    <location>
        <begin position="183"/>
        <end position="292"/>
    </location>
</feature>
<comment type="cofactor">
    <cofactor evidence="1">
        <name>a divalent metal cation</name>
        <dbReference type="ChEBI" id="CHEBI:60240"/>
    </cofactor>
</comment>
<dbReference type="OrthoDB" id="9771229at2"/>
<dbReference type="InterPro" id="IPR013551">
    <property type="entry name" value="YicC-like_C"/>
</dbReference>
<dbReference type="Pfam" id="PF03755">
    <property type="entry name" value="YicC-like_N"/>
    <property type="match status" value="1"/>
</dbReference>
<evidence type="ECO:0000256" key="3">
    <source>
        <dbReference type="ARBA" id="ARBA00022759"/>
    </source>
</evidence>
<reference evidence="8 9" key="1">
    <citation type="journal article" date="2007" name="Environ. Microbiol.">
        <title>Whole-genome analysis of the ammonia-oxidizing bacterium, Nitrosomonas eutropha C91: implications for niche adaptation.</title>
        <authorList>
            <person name="Stein L.Y."/>
            <person name="Arp D.J."/>
            <person name="Berube P.M."/>
            <person name="Chain P.S."/>
            <person name="Hauser L."/>
            <person name="Jetten M.S."/>
            <person name="Klotz M.G."/>
            <person name="Larimer F.W."/>
            <person name="Norton J.M."/>
            <person name="Op den Camp H.J.M."/>
            <person name="Shin M."/>
            <person name="Wei X."/>
        </authorList>
    </citation>
    <scope>NUCLEOTIDE SEQUENCE [LARGE SCALE GENOMIC DNA]</scope>
    <source>
        <strain evidence="9">DSM 101675 / C91 / Nm57</strain>
    </source>
</reference>
<feature type="domain" description="Endoribonuclease YicC-like N-terminal" evidence="6">
    <location>
        <begin position="6"/>
        <end position="158"/>
    </location>
</feature>
<dbReference type="InterPro" id="IPR013527">
    <property type="entry name" value="YicC-like_N"/>
</dbReference>
<dbReference type="GO" id="GO:0004521">
    <property type="term" value="F:RNA endonuclease activity"/>
    <property type="evidence" value="ECO:0007669"/>
    <property type="project" value="InterPro"/>
</dbReference>
<keyword evidence="3" id="KW-0255">Endonuclease</keyword>
<dbReference type="Proteomes" id="UP000001966">
    <property type="component" value="Chromosome"/>
</dbReference>
<proteinExistence type="inferred from homology"/>
<dbReference type="HOGENOM" id="CLU_076609_2_0_4"/>
<comment type="similarity">
    <text evidence="5">Belongs to the YicC/YloC family.</text>
</comment>
<keyword evidence="2" id="KW-0540">Nuclease</keyword>
<sequence length="292" mass="33297">MEKFMITSMTGYAAASAEIPQGSLALELRSVNNRYLDLQFKLPDEFRVLEPEMRDFLGTGITRGKVDCRLTFSIYSGTSRHQRLNHDLLNNLLAMSRDVKSIFPAANDLSVAEILRWPGVLDSDRISVDELRPPCMTLLQTALQELVLARRREGEKLQNLLLERVQQLRQLVLDLLPSLPAILAGFQERLLNCLKTAGLDENDERIRQEFTLFANKIDVDEELSRLQGHLNEFEHIVLAGGVVGKRLDFLTQELNREANTLASKSVAREITRISIEMKVMIEQLREQIQNIE</sequence>
<dbReference type="EMBL" id="CP000450">
    <property type="protein sequence ID" value="ABI60586.1"/>
    <property type="molecule type" value="Genomic_DNA"/>
</dbReference>
<dbReference type="PANTHER" id="PTHR30636:SF3">
    <property type="entry name" value="UPF0701 PROTEIN YICC"/>
    <property type="match status" value="1"/>
</dbReference>
<evidence type="ECO:0000259" key="7">
    <source>
        <dbReference type="Pfam" id="PF08340"/>
    </source>
</evidence>
<evidence type="ECO:0000256" key="1">
    <source>
        <dbReference type="ARBA" id="ARBA00001968"/>
    </source>
</evidence>